<sequence length="492" mass="53980">MVSAASGAFTAQRAAETAGLRLLRADLMPVLVAILGNRFEDQRIIPYAEFVLMVADDLDELRATGVNAPRAAQEYVTDWVRDGYLVRRPTAAREETVEVSRSAAEAVRFVLGVEQPQSTVTSSRLSNVAGLLGELARDSDPNPERHLEALKAQREQLDDEISRAEAGEYVPLSDAAARERLAEIFRLASEVPGDFAQVADDLETLNRELREQIVSHDGARSGVLGEIFDGVDVIEGSEAGRTFGAFHELLLDPVLSDRFNTAVDAVLERGFTSEVPAPDAAFLRRFLVLLQRESAHVRQRLTDFSRSLRRFVETQEYREHKRLAEALSLADHAALAALKKVHPTTEIGRDLDLSSIAISSIGAWRLHNPADLRPEIDVIEHDTLELDLNVLRRMVRMTEIDFAELEANIADTVADQPGATVGDVLGRFPASQGLASVVGLLLLATQHGVRASGQETWRWASVSGASRTVSAPRYVFLTVPAEWSAHVATTRT</sequence>
<gene>
    <name evidence="1" type="ORF">GCM10025789_02820</name>
</gene>
<evidence type="ECO:0000313" key="1">
    <source>
        <dbReference type="EMBL" id="GAA4889811.1"/>
    </source>
</evidence>
<dbReference type="RefSeq" id="WP_345577873.1">
    <property type="nucleotide sequence ID" value="NZ_BAABLV010000005.1"/>
</dbReference>
<dbReference type="EMBL" id="BAABLV010000005">
    <property type="protein sequence ID" value="GAA4889811.1"/>
    <property type="molecule type" value="Genomic_DNA"/>
</dbReference>
<proteinExistence type="predicted"/>
<dbReference type="Proteomes" id="UP001501521">
    <property type="component" value="Unassembled WGS sequence"/>
</dbReference>
<keyword evidence="2" id="KW-1185">Reference proteome</keyword>
<evidence type="ECO:0000313" key="2">
    <source>
        <dbReference type="Proteomes" id="UP001501521"/>
    </source>
</evidence>
<comment type="caution">
    <text evidence="1">The sequence shown here is derived from an EMBL/GenBank/DDBJ whole genome shotgun (WGS) entry which is preliminary data.</text>
</comment>
<protein>
    <submittedName>
        <fullName evidence="1">DUF3375 domain-containing protein</fullName>
    </submittedName>
</protein>
<dbReference type="Pfam" id="PF11855">
    <property type="entry name" value="DUF3375"/>
    <property type="match status" value="1"/>
</dbReference>
<dbReference type="InterPro" id="IPR021804">
    <property type="entry name" value="DUF3375"/>
</dbReference>
<organism evidence="1 2">
    <name type="scientific">Tessaracoccus lubricantis</name>
    <dbReference type="NCBI Taxonomy" id="545543"/>
    <lineage>
        <taxon>Bacteria</taxon>
        <taxon>Bacillati</taxon>
        <taxon>Actinomycetota</taxon>
        <taxon>Actinomycetes</taxon>
        <taxon>Propionibacteriales</taxon>
        <taxon>Propionibacteriaceae</taxon>
        <taxon>Tessaracoccus</taxon>
    </lineage>
</organism>
<reference evidence="2" key="1">
    <citation type="journal article" date="2019" name="Int. J. Syst. Evol. Microbiol.">
        <title>The Global Catalogue of Microorganisms (GCM) 10K type strain sequencing project: providing services to taxonomists for standard genome sequencing and annotation.</title>
        <authorList>
            <consortium name="The Broad Institute Genomics Platform"/>
            <consortium name="The Broad Institute Genome Sequencing Center for Infectious Disease"/>
            <person name="Wu L."/>
            <person name="Ma J."/>
        </authorList>
    </citation>
    <scope>NUCLEOTIDE SEQUENCE [LARGE SCALE GENOMIC DNA]</scope>
    <source>
        <strain evidence="2">JCM 19125</strain>
    </source>
</reference>
<accession>A0ABP9EXM9</accession>
<name>A0ABP9EXM9_9ACTN</name>